<sequence length="452" mass="48517">MLSFEDLEAVCYTTRGVTVLEDEQGPRTRSRTQGCGTSGRNPSRRRDSEVGSGESQGAGIRCAGCHQGAVLERECEDCVNMEGSHSLQEDQGDVEKNADQQGLIRGVKQSNVEGNGGARYWQRHDPRTAGAPGTRQHDGRGAQDMLQGSATPAAGSRCFSGVVEAAGCGEVKEVSPFRAWCSVLLSMLLSRNAAANASAGQTGDPISGGACCGGPQQRRRLDRRSGNLHHSVTSCWAGHCSVPASPQGCLDSRQSMMLLVRWVRRLQFPSLLDAGAIRSLPAMIAARRPMQQAPHGQFCSAQDVRGDQQPGCAAQTTQARSAISEEERGRHSTQRTADGGRQVLSKSAGVVRETGDAGCFVQPTQRRHTQASQQCRGPVSRCVSPNAAKPADGVVRLGRIHPNKSKEMSRSARTARCDSETDDDACSARRGYFDGIIGWMSRRFDGRHGWLA</sequence>
<feature type="compositionally biased region" description="Polar residues" evidence="1">
    <location>
        <begin position="31"/>
        <end position="41"/>
    </location>
</feature>
<evidence type="ECO:0000256" key="1">
    <source>
        <dbReference type="SAM" id="MobiDB-lite"/>
    </source>
</evidence>
<dbReference type="AlphaFoldDB" id="A0A6A6T1R1"/>
<name>A0A6A6T1R1_9PLEO</name>
<gene>
    <name evidence="2" type="ORF">K491DRAFT_680656</name>
</gene>
<proteinExistence type="predicted"/>
<reference evidence="2" key="1">
    <citation type="journal article" date="2020" name="Stud. Mycol.">
        <title>101 Dothideomycetes genomes: a test case for predicting lifestyles and emergence of pathogens.</title>
        <authorList>
            <person name="Haridas S."/>
            <person name="Albert R."/>
            <person name="Binder M."/>
            <person name="Bloem J."/>
            <person name="Labutti K."/>
            <person name="Salamov A."/>
            <person name="Andreopoulos B."/>
            <person name="Baker S."/>
            <person name="Barry K."/>
            <person name="Bills G."/>
            <person name="Bluhm B."/>
            <person name="Cannon C."/>
            <person name="Castanera R."/>
            <person name="Culley D."/>
            <person name="Daum C."/>
            <person name="Ezra D."/>
            <person name="Gonzalez J."/>
            <person name="Henrissat B."/>
            <person name="Kuo A."/>
            <person name="Liang C."/>
            <person name="Lipzen A."/>
            <person name="Lutzoni F."/>
            <person name="Magnuson J."/>
            <person name="Mondo S."/>
            <person name="Nolan M."/>
            <person name="Ohm R."/>
            <person name="Pangilinan J."/>
            <person name="Park H.-J."/>
            <person name="Ramirez L."/>
            <person name="Alfaro M."/>
            <person name="Sun H."/>
            <person name="Tritt A."/>
            <person name="Yoshinaga Y."/>
            <person name="Zwiers L.-H."/>
            <person name="Turgeon B."/>
            <person name="Goodwin S."/>
            <person name="Spatafora J."/>
            <person name="Crous P."/>
            <person name="Grigoriev I."/>
        </authorList>
    </citation>
    <scope>NUCLEOTIDE SEQUENCE</scope>
    <source>
        <strain evidence="2">CBS 122681</strain>
    </source>
</reference>
<evidence type="ECO:0000313" key="3">
    <source>
        <dbReference type="Proteomes" id="UP000799324"/>
    </source>
</evidence>
<dbReference type="OrthoDB" id="10627502at2759"/>
<feature type="region of interest" description="Disordered" evidence="1">
    <location>
        <begin position="111"/>
        <end position="149"/>
    </location>
</feature>
<keyword evidence="3" id="KW-1185">Reference proteome</keyword>
<evidence type="ECO:0000313" key="2">
    <source>
        <dbReference type="EMBL" id="KAF2653257.1"/>
    </source>
</evidence>
<feature type="region of interest" description="Disordered" evidence="1">
    <location>
        <begin position="22"/>
        <end position="58"/>
    </location>
</feature>
<organism evidence="2 3">
    <name type="scientific">Lophiostoma macrostomum CBS 122681</name>
    <dbReference type="NCBI Taxonomy" id="1314788"/>
    <lineage>
        <taxon>Eukaryota</taxon>
        <taxon>Fungi</taxon>
        <taxon>Dikarya</taxon>
        <taxon>Ascomycota</taxon>
        <taxon>Pezizomycotina</taxon>
        <taxon>Dothideomycetes</taxon>
        <taxon>Pleosporomycetidae</taxon>
        <taxon>Pleosporales</taxon>
        <taxon>Lophiostomataceae</taxon>
        <taxon>Lophiostoma</taxon>
    </lineage>
</organism>
<dbReference type="Proteomes" id="UP000799324">
    <property type="component" value="Unassembled WGS sequence"/>
</dbReference>
<accession>A0A6A6T1R1</accession>
<feature type="region of interest" description="Disordered" evidence="1">
    <location>
        <begin position="198"/>
        <end position="220"/>
    </location>
</feature>
<dbReference type="EMBL" id="MU004384">
    <property type="protein sequence ID" value="KAF2653257.1"/>
    <property type="molecule type" value="Genomic_DNA"/>
</dbReference>
<feature type="region of interest" description="Disordered" evidence="1">
    <location>
        <begin position="301"/>
        <end position="342"/>
    </location>
</feature>
<protein>
    <submittedName>
        <fullName evidence="2">Uncharacterized protein</fullName>
    </submittedName>
</protein>